<dbReference type="InterPro" id="IPR025497">
    <property type="entry name" value="PatA-like_N"/>
</dbReference>
<dbReference type="RefSeq" id="WP_013450166.1">
    <property type="nucleotide sequence ID" value="NC_014758.1"/>
</dbReference>
<dbReference type="eggNOG" id="COG0455">
    <property type="taxonomic scope" value="Bacteria"/>
</dbReference>
<dbReference type="Pfam" id="PF14332">
    <property type="entry name" value="DUF4388"/>
    <property type="match status" value="1"/>
</dbReference>
<keyword evidence="2" id="KW-0067">ATP-binding</keyword>
<dbReference type="GO" id="GO:0016887">
    <property type="term" value="F:ATP hydrolysis activity"/>
    <property type="evidence" value="ECO:0007669"/>
    <property type="project" value="TreeGrafter"/>
</dbReference>
<dbReference type="InterPro" id="IPR050625">
    <property type="entry name" value="ParA/MinD_ATPase"/>
</dbReference>
<evidence type="ECO:0000259" key="4">
    <source>
        <dbReference type="Pfam" id="PF14332"/>
    </source>
</evidence>
<evidence type="ECO:0000313" key="5">
    <source>
        <dbReference type="EMBL" id="ADR17949.1"/>
    </source>
</evidence>
<dbReference type="SUPFAM" id="SSF52540">
    <property type="entry name" value="P-loop containing nucleoside triphosphate hydrolases"/>
    <property type="match status" value="1"/>
</dbReference>
<feature type="domain" description="PilZ" evidence="3">
    <location>
        <begin position="420"/>
        <end position="512"/>
    </location>
</feature>
<protein>
    <submittedName>
        <fullName evidence="5">Type IV pilus assembly PilZ</fullName>
    </submittedName>
</protein>
<dbReference type="PANTHER" id="PTHR43384">
    <property type="entry name" value="SEPTUM SITE-DETERMINING PROTEIN MIND HOMOLOG, CHLOROPLASTIC-RELATED"/>
    <property type="match status" value="1"/>
</dbReference>
<dbReference type="Pfam" id="PF10609">
    <property type="entry name" value="ParA"/>
    <property type="match status" value="1"/>
</dbReference>
<sequence length="640" mass="72014">MDKNTTVISVASGKGGVGKSNFSLNLSLSIAEQGKPTALFDADLSLGNASLLIGSNPQKTILNLIEDDVTINDIIFKSKRYQNFFLIPAGTGITKLTNLTDKDKKILTNKINEFKSKIEFLIIDTAAGASDEVVHFIEMSDILIVVIIPEITSIKDAYGLLKILKEKGIVKKTYIVINKAKSKTQVINIFDKFEETVKKFLEIDVELLGPIPYNNKIPEAVNNQTPILYYEPEGSTSTLFRQYANLLINNKIANKDMVGFLSNLFLGNNTQEDQHKQEKLEETNLDNSILATIEQNIEKIINEVNHIHKTLKINLRRDNISKSKQDYFSDFQVGHELIFVEKDSYFVSSKILGWDFGNYIFVKINNNLLNLLENLSHITARYSYQDKLIEFKTHLLHKPTDFDEIVIFSYPKRYIEISLRGSKRYSVNLGAILMVNNNACKGKIIDLNLNGALIESEIPLSIGDIVKLSFVLPDGKLIENIICKVKNIRNSERYGVSFETISPLAHKRLNDFFDVYDKITGGKGSLAETKKTAGNFENISPMDLVQVLSISNKTCLFEMFGNDNLGKIYFEKGSVVHAECQNSKGIEAFYNLMEIEEGEFNIVDIPAESIPTKTIAKATNQLLLDAAFLIDTKRNIKNKD</sequence>
<reference evidence="5 6" key="2">
    <citation type="journal article" date="2011" name="Stand. Genomic Sci.">
        <title>Complete genome sequence of Calditerrivibrio nitroreducens type strain (Yu37-1).</title>
        <authorList>
            <person name="Pitluck S."/>
            <person name="Sikorski J."/>
            <person name="Zeytun A."/>
            <person name="Lapidus A."/>
            <person name="Nolan M."/>
            <person name="Lucas S."/>
            <person name="Hammon N."/>
            <person name="Deshpande S."/>
            <person name="Cheng J.F."/>
            <person name="Tapia R."/>
            <person name="Han C."/>
            <person name="Goodwin L."/>
            <person name="Liolios K."/>
            <person name="Pagani I."/>
            <person name="Ivanova N."/>
            <person name="Mavromatis K."/>
            <person name="Pati A."/>
            <person name="Chen A."/>
            <person name="Palaniappan K."/>
            <person name="Hauser L."/>
            <person name="Chang Y.J."/>
            <person name="Jeffries C.D."/>
            <person name="Detter J.C."/>
            <person name="Brambilla E."/>
            <person name="Djao O.D."/>
            <person name="Rohde M."/>
            <person name="Spring S."/>
            <person name="Goker M."/>
            <person name="Woyke T."/>
            <person name="Bristow J."/>
            <person name="Eisen J.A."/>
            <person name="Markowitz V."/>
            <person name="Hugenholtz P."/>
            <person name="Kyrpides N.C."/>
            <person name="Klenk H.P."/>
            <person name="Land M."/>
        </authorList>
    </citation>
    <scope>NUCLEOTIDE SEQUENCE [LARGE SCALE GENOMIC DNA]</scope>
    <source>
        <strain evidence="6">DSM 19672 / NBRC 101217 / Yu37-1</strain>
    </source>
</reference>
<evidence type="ECO:0000256" key="2">
    <source>
        <dbReference type="ARBA" id="ARBA00022840"/>
    </source>
</evidence>
<dbReference type="GO" id="GO:0009898">
    <property type="term" value="C:cytoplasmic side of plasma membrane"/>
    <property type="evidence" value="ECO:0007669"/>
    <property type="project" value="TreeGrafter"/>
</dbReference>
<keyword evidence="1" id="KW-0547">Nucleotide-binding</keyword>
<dbReference type="InterPro" id="IPR009875">
    <property type="entry name" value="PilZ_domain"/>
</dbReference>
<keyword evidence="6" id="KW-1185">Reference proteome</keyword>
<name>E4TIC4_CALNY</name>
<dbReference type="GO" id="GO:0035438">
    <property type="term" value="F:cyclic-di-GMP binding"/>
    <property type="evidence" value="ECO:0007669"/>
    <property type="project" value="InterPro"/>
</dbReference>
<evidence type="ECO:0000256" key="1">
    <source>
        <dbReference type="ARBA" id="ARBA00022741"/>
    </source>
</evidence>
<accession>E4TIC4</accession>
<dbReference type="STRING" id="768670.Calni_0033"/>
<feature type="domain" description="PatA-like N-terminal" evidence="4">
    <location>
        <begin position="533"/>
        <end position="633"/>
    </location>
</feature>
<reference key="1">
    <citation type="submission" date="2010-11" db="EMBL/GenBank/DDBJ databases">
        <title>The complete genome of chromosome of Calditerrivibrio nitroreducens DSM 19672.</title>
        <authorList>
            <consortium name="US DOE Joint Genome Institute (JGI-PGF)"/>
            <person name="Lucas S."/>
            <person name="Copeland A."/>
            <person name="Lapidus A."/>
            <person name="Bruce D."/>
            <person name="Goodwin L."/>
            <person name="Pitluck S."/>
            <person name="Kyrpides N."/>
            <person name="Mavromatis K."/>
            <person name="Ivanova N."/>
            <person name="Mikhailova N."/>
            <person name="Zeytun A."/>
            <person name="Brettin T."/>
            <person name="Detter J.C."/>
            <person name="Tapia R."/>
            <person name="Han C."/>
            <person name="Land M."/>
            <person name="Hauser L."/>
            <person name="Markowitz V."/>
            <person name="Cheng J.-F."/>
            <person name="Hugenholtz P."/>
            <person name="Woyke T."/>
            <person name="Wu D."/>
            <person name="Spring S."/>
            <person name="Schroeder M."/>
            <person name="Brambilla E."/>
            <person name="Klenk H.-P."/>
            <person name="Eisen J.A."/>
        </authorList>
    </citation>
    <scope>NUCLEOTIDE SEQUENCE [LARGE SCALE GENOMIC DNA]</scope>
    <source>
        <strain>DSM 19672</strain>
    </source>
</reference>
<dbReference type="InterPro" id="IPR027417">
    <property type="entry name" value="P-loop_NTPase"/>
</dbReference>
<dbReference type="KEGG" id="cni:Calni_0033"/>
<dbReference type="OrthoDB" id="9773088at2"/>
<organism evidence="5 6">
    <name type="scientific">Calditerrivibrio nitroreducens (strain DSM 19672 / NBRC 101217 / Yu37-1)</name>
    <dbReference type="NCBI Taxonomy" id="768670"/>
    <lineage>
        <taxon>Bacteria</taxon>
        <taxon>Pseudomonadati</taxon>
        <taxon>Deferribacterota</taxon>
        <taxon>Deferribacteres</taxon>
        <taxon>Deferribacterales</taxon>
        <taxon>Calditerrivibrionaceae</taxon>
    </lineage>
</organism>
<dbReference type="GO" id="GO:0005829">
    <property type="term" value="C:cytosol"/>
    <property type="evidence" value="ECO:0007669"/>
    <property type="project" value="TreeGrafter"/>
</dbReference>
<dbReference type="Pfam" id="PF07238">
    <property type="entry name" value="PilZ"/>
    <property type="match status" value="1"/>
</dbReference>
<dbReference type="InterPro" id="IPR033756">
    <property type="entry name" value="YlxH/NBP35"/>
</dbReference>
<dbReference type="Gene3D" id="3.40.50.300">
    <property type="entry name" value="P-loop containing nucleotide triphosphate hydrolases"/>
    <property type="match status" value="1"/>
</dbReference>
<dbReference type="Gene3D" id="2.40.10.220">
    <property type="entry name" value="predicted glycosyltransferase like domains"/>
    <property type="match status" value="1"/>
</dbReference>
<evidence type="ECO:0000313" key="6">
    <source>
        <dbReference type="Proteomes" id="UP000007039"/>
    </source>
</evidence>
<dbReference type="AlphaFoldDB" id="E4TIC4"/>
<dbReference type="EMBL" id="CP002347">
    <property type="protein sequence ID" value="ADR17949.1"/>
    <property type="molecule type" value="Genomic_DNA"/>
</dbReference>
<evidence type="ECO:0000259" key="3">
    <source>
        <dbReference type="Pfam" id="PF07238"/>
    </source>
</evidence>
<dbReference type="GO" id="GO:0051782">
    <property type="term" value="P:negative regulation of cell division"/>
    <property type="evidence" value="ECO:0007669"/>
    <property type="project" value="TreeGrafter"/>
</dbReference>
<dbReference type="HOGENOM" id="CLU_427412_0_0_0"/>
<dbReference type="PANTHER" id="PTHR43384:SF4">
    <property type="entry name" value="CELLULOSE BIOSYNTHESIS PROTEIN BCSQ-RELATED"/>
    <property type="match status" value="1"/>
</dbReference>
<dbReference type="Proteomes" id="UP000007039">
    <property type="component" value="Chromosome"/>
</dbReference>
<gene>
    <name evidence="5" type="ordered locus">Calni_0033</name>
</gene>
<dbReference type="GO" id="GO:0005524">
    <property type="term" value="F:ATP binding"/>
    <property type="evidence" value="ECO:0007669"/>
    <property type="project" value="UniProtKB-KW"/>
</dbReference>
<proteinExistence type="predicted"/>
<dbReference type="SUPFAM" id="SSF141371">
    <property type="entry name" value="PilZ domain-like"/>
    <property type="match status" value="1"/>
</dbReference>